<dbReference type="KEGG" id="csq:CSCA_1293"/>
<gene>
    <name evidence="2" type="ORF">CSCA_1293</name>
</gene>
<dbReference type="RefSeq" id="WP_029161256.1">
    <property type="nucleotide sequence ID" value="NZ_CP009933.1"/>
</dbReference>
<protein>
    <submittedName>
        <fullName evidence="2">Uncharacterized protein</fullName>
    </submittedName>
</protein>
<feature type="coiled-coil region" evidence="1">
    <location>
        <begin position="44"/>
        <end position="78"/>
    </location>
</feature>
<dbReference type="STRING" id="1548.CSCA_1293"/>
<keyword evidence="3" id="KW-1185">Reference proteome</keyword>
<proteinExistence type="predicted"/>
<dbReference type="Proteomes" id="UP000033115">
    <property type="component" value="Chromosome"/>
</dbReference>
<dbReference type="HOGENOM" id="CLU_2315307_0_0_9"/>
<organism evidence="2 3">
    <name type="scientific">Clostridium scatologenes</name>
    <dbReference type="NCBI Taxonomy" id="1548"/>
    <lineage>
        <taxon>Bacteria</taxon>
        <taxon>Bacillati</taxon>
        <taxon>Bacillota</taxon>
        <taxon>Clostridia</taxon>
        <taxon>Eubacteriales</taxon>
        <taxon>Clostridiaceae</taxon>
        <taxon>Clostridium</taxon>
    </lineage>
</organism>
<keyword evidence="1" id="KW-0175">Coiled coil</keyword>
<evidence type="ECO:0000313" key="2">
    <source>
        <dbReference type="EMBL" id="AKA68418.1"/>
    </source>
</evidence>
<dbReference type="AlphaFoldDB" id="A0A0E3JXV7"/>
<reference evidence="2 3" key="1">
    <citation type="journal article" date="2015" name="J. Biotechnol.">
        <title>Complete genome sequence of a malodorant-producing acetogen, Clostridium scatologenes ATCC 25775(T).</title>
        <authorList>
            <person name="Zhu Z."/>
            <person name="Guo T."/>
            <person name="Zheng H."/>
            <person name="Song T."/>
            <person name="Ouyang P."/>
            <person name="Xie J."/>
        </authorList>
    </citation>
    <scope>NUCLEOTIDE SEQUENCE [LARGE SCALE GENOMIC DNA]</scope>
    <source>
        <strain evidence="2 3">ATCC 25775</strain>
    </source>
</reference>
<evidence type="ECO:0000313" key="3">
    <source>
        <dbReference type="Proteomes" id="UP000033115"/>
    </source>
</evidence>
<dbReference type="EMBL" id="CP009933">
    <property type="protein sequence ID" value="AKA68418.1"/>
    <property type="molecule type" value="Genomic_DNA"/>
</dbReference>
<sequence>MNKRESTKTKFLKALKRLKLYIIKYYKIFSKNKNAIDTMYLPIIQGKMKENNTLSLELKNIQAKNLILEKEVENSKASALKKRKLIEDLQQLTLMRSDY</sequence>
<name>A0A0E3JXV7_CLOSL</name>
<evidence type="ECO:0000256" key="1">
    <source>
        <dbReference type="SAM" id="Coils"/>
    </source>
</evidence>
<accession>A0A0E3JXV7</accession>